<dbReference type="PROSITE" id="PS51257">
    <property type="entry name" value="PROKAR_LIPOPROTEIN"/>
    <property type="match status" value="1"/>
</dbReference>
<dbReference type="SMART" id="SM00028">
    <property type="entry name" value="TPR"/>
    <property type="match status" value="1"/>
</dbReference>
<organism evidence="4 5">
    <name type="scientific">Lentiprolixibacter aurantiacus</name>
    <dbReference type="NCBI Taxonomy" id="2993939"/>
    <lineage>
        <taxon>Bacteria</taxon>
        <taxon>Pseudomonadati</taxon>
        <taxon>Bacteroidota</taxon>
        <taxon>Flavobacteriia</taxon>
        <taxon>Flavobacteriales</taxon>
        <taxon>Flavobacteriaceae</taxon>
        <taxon>Lentiprolixibacter</taxon>
    </lineage>
</organism>
<feature type="chain" id="PRO_5041981736" description="Tail specific protease domain-containing protein" evidence="2">
    <location>
        <begin position="27"/>
        <end position="556"/>
    </location>
</feature>
<dbReference type="Pfam" id="PF13181">
    <property type="entry name" value="TPR_8"/>
    <property type="match status" value="1"/>
</dbReference>
<dbReference type="AlphaFoldDB" id="A0AAE3SNH5"/>
<gene>
    <name evidence="4" type="ORF">OO016_08495</name>
</gene>
<comment type="caution">
    <text evidence="4">The sequence shown here is derived from an EMBL/GenBank/DDBJ whole genome shotgun (WGS) entry which is preliminary data.</text>
</comment>
<reference evidence="4" key="1">
    <citation type="submission" date="2022-11" db="EMBL/GenBank/DDBJ databases">
        <title>The characterization of three novel Bacteroidetes species and genomic analysis of their roles in tidal elemental geochemical cycles.</title>
        <authorList>
            <person name="Ma K.-J."/>
        </authorList>
    </citation>
    <scope>NUCLEOTIDE SEQUENCE</scope>
    <source>
        <strain evidence="4">M415</strain>
    </source>
</reference>
<dbReference type="Pfam" id="PF03572">
    <property type="entry name" value="Peptidase_S41"/>
    <property type="match status" value="1"/>
</dbReference>
<name>A0AAE3SNH5_9FLAO</name>
<dbReference type="InterPro" id="IPR019734">
    <property type="entry name" value="TPR_rpt"/>
</dbReference>
<dbReference type="Gene3D" id="1.25.40.10">
    <property type="entry name" value="Tetratricopeptide repeat domain"/>
    <property type="match status" value="1"/>
</dbReference>
<dbReference type="Proteomes" id="UP001207116">
    <property type="component" value="Unassembled WGS sequence"/>
</dbReference>
<dbReference type="PROSITE" id="PS50005">
    <property type="entry name" value="TPR"/>
    <property type="match status" value="1"/>
</dbReference>
<keyword evidence="2" id="KW-0732">Signal</keyword>
<evidence type="ECO:0000313" key="4">
    <source>
        <dbReference type="EMBL" id="MCX2719639.1"/>
    </source>
</evidence>
<accession>A0AAE3SNH5</accession>
<evidence type="ECO:0000256" key="2">
    <source>
        <dbReference type="SAM" id="SignalP"/>
    </source>
</evidence>
<dbReference type="InterPro" id="IPR005151">
    <property type="entry name" value="Tail-specific_protease"/>
</dbReference>
<dbReference type="EMBL" id="JAPFQP010000002">
    <property type="protein sequence ID" value="MCX2719639.1"/>
    <property type="molecule type" value="Genomic_DNA"/>
</dbReference>
<dbReference type="InterPro" id="IPR011990">
    <property type="entry name" value="TPR-like_helical_dom_sf"/>
</dbReference>
<protein>
    <recommendedName>
        <fullName evidence="3">Tail specific protease domain-containing protein</fullName>
    </recommendedName>
</protein>
<evidence type="ECO:0000313" key="5">
    <source>
        <dbReference type="Proteomes" id="UP001207116"/>
    </source>
</evidence>
<dbReference type="SUPFAM" id="SSF48452">
    <property type="entry name" value="TPR-like"/>
    <property type="match status" value="1"/>
</dbReference>
<dbReference type="Gene3D" id="3.90.226.10">
    <property type="entry name" value="2-enoyl-CoA Hydratase, Chain A, domain 1"/>
    <property type="match status" value="1"/>
</dbReference>
<keyword evidence="1" id="KW-0802">TPR repeat</keyword>
<dbReference type="InterPro" id="IPR029045">
    <property type="entry name" value="ClpP/crotonase-like_dom_sf"/>
</dbReference>
<evidence type="ECO:0000256" key="1">
    <source>
        <dbReference type="PROSITE-ProRule" id="PRU00339"/>
    </source>
</evidence>
<proteinExistence type="predicted"/>
<feature type="repeat" description="TPR" evidence="1">
    <location>
        <begin position="506"/>
        <end position="539"/>
    </location>
</feature>
<evidence type="ECO:0000259" key="3">
    <source>
        <dbReference type="Pfam" id="PF03572"/>
    </source>
</evidence>
<sequence>MKSLFPATLKALLICLLFVCACSLQAQSKFTSEQWQEDLRFLQKTIHEDYPFLFKKITAEDFDASVNNLYKQIPQLQEHEIMVGFARIVSSIEYGHTVFGFWEGIIPYHQLPVVLYNFNDGIFIQGAHKDYKDILGAKVVAIEGKPIAEVLELMRPVVPAENDQFVKAYLVNYLTHPEFLHAQKVMPVLKNNISLTLEKEGRQFEKTIQAVKAERFPRRYGMVVPSETWLESRDLSKTPLYLKNLDRIYFYEYLPDSKTVYVRHSQIQDQEGQDIPAFYAEVFDFIEKNDVEKLILDVRLNGGGNNYKNKPIVTGIIKSEKINKPGKFMVIIGRRTFSACQNLVNELSNYTNAVFVGEPTGENINFYGDNRPVQLPNTQINAYLSFAWWQDKPQWENADWTTPHIAVDMSFEQYRNNEDPVLQAALDFSDDNFVLDPMNYFRNLFVSGEVEKLQSEVVRMMQDPTYRFFDFEGEFDSAGYDLLKGNRIEEAIYVFSMNTQLFPESANAWDSLAEAYWKSGALDKAKEYYKKAISLDIEGNVAANSMRMLKRIESGE</sequence>
<feature type="domain" description="Tail specific protease" evidence="3">
    <location>
        <begin position="259"/>
        <end position="407"/>
    </location>
</feature>
<feature type="signal peptide" evidence="2">
    <location>
        <begin position="1"/>
        <end position="26"/>
    </location>
</feature>
<dbReference type="SUPFAM" id="SSF52096">
    <property type="entry name" value="ClpP/crotonase"/>
    <property type="match status" value="1"/>
</dbReference>
<keyword evidence="5" id="KW-1185">Reference proteome</keyword>
<dbReference type="RefSeq" id="WP_266012424.1">
    <property type="nucleotide sequence ID" value="NZ_JAPFQP010000002.1"/>
</dbReference>